<dbReference type="HOGENOM" id="CLU_3003907_0_0_9"/>
<proteinExistence type="predicted"/>
<evidence type="ECO:0000313" key="2">
    <source>
        <dbReference type="Proteomes" id="UP000003803"/>
    </source>
</evidence>
<organism evidence="1 2">
    <name type="scientific">Anaerotruncus colihominis DSM 17241</name>
    <dbReference type="NCBI Taxonomy" id="445972"/>
    <lineage>
        <taxon>Bacteria</taxon>
        <taxon>Bacillati</taxon>
        <taxon>Bacillota</taxon>
        <taxon>Clostridia</taxon>
        <taxon>Eubacteriales</taxon>
        <taxon>Oscillospiraceae</taxon>
        <taxon>Anaerotruncus</taxon>
    </lineage>
</organism>
<accession>B0P7H9</accession>
<gene>
    <name evidence="1" type="ORF">ANACOL_00710</name>
</gene>
<protein>
    <submittedName>
        <fullName evidence="1">Uncharacterized protein</fullName>
    </submittedName>
</protein>
<dbReference type="AlphaFoldDB" id="B0P7H9"/>
<dbReference type="EMBL" id="ABGD02000006">
    <property type="protein sequence ID" value="EDS12482.1"/>
    <property type="molecule type" value="Genomic_DNA"/>
</dbReference>
<name>B0P7H9_9FIRM</name>
<evidence type="ECO:0000313" key="1">
    <source>
        <dbReference type="EMBL" id="EDS12482.1"/>
    </source>
</evidence>
<reference evidence="1" key="1">
    <citation type="submission" date="2007-11" db="EMBL/GenBank/DDBJ databases">
        <authorList>
            <person name="Fulton L."/>
            <person name="Clifton S."/>
            <person name="Fulton B."/>
            <person name="Xu J."/>
            <person name="Minx P."/>
            <person name="Pepin K.H."/>
            <person name="Johnson M."/>
            <person name="Thiruvilangam P."/>
            <person name="Bhonagiri V."/>
            <person name="Nash W.E."/>
            <person name="Mardis E.R."/>
            <person name="Wilson R.K."/>
        </authorList>
    </citation>
    <scope>NUCLEOTIDE SEQUENCE [LARGE SCALE GENOMIC DNA]</scope>
    <source>
        <strain evidence="1">DSM 17241</strain>
    </source>
</reference>
<comment type="caution">
    <text evidence="1">The sequence shown here is derived from an EMBL/GenBank/DDBJ whole genome shotgun (WGS) entry which is preliminary data.</text>
</comment>
<sequence length="56" mass="6977">MKIVFSRNKSSIFNKKTGFRHTYLLNCQNFNEWFCRYRTRFLHNLHKINLKQGKIR</sequence>
<keyword evidence="2" id="KW-1185">Reference proteome</keyword>
<reference evidence="1" key="2">
    <citation type="submission" date="2013-09" db="EMBL/GenBank/DDBJ databases">
        <title>Draft genome sequence of Anaerotruncus colihominis(DSM 17241).</title>
        <authorList>
            <person name="Sudarsanam P."/>
            <person name="Ley R."/>
            <person name="Guruge J."/>
            <person name="Turnbaugh P.J."/>
            <person name="Mahowald M."/>
            <person name="Liep D."/>
            <person name="Gordon J."/>
        </authorList>
    </citation>
    <scope>NUCLEOTIDE SEQUENCE</scope>
    <source>
        <strain evidence="1">DSM 17241</strain>
    </source>
</reference>
<dbReference type="Proteomes" id="UP000003803">
    <property type="component" value="Unassembled WGS sequence"/>
</dbReference>